<dbReference type="InterPro" id="IPR030677">
    <property type="entry name" value="Nnr"/>
</dbReference>
<evidence type="ECO:0000256" key="2">
    <source>
        <dbReference type="ARBA" id="ARBA00000909"/>
    </source>
</evidence>
<comment type="similarity">
    <text evidence="4 18">In the C-terminal section; belongs to the NnrD/CARKD family.</text>
</comment>
<dbReference type="InterPro" id="IPR000631">
    <property type="entry name" value="CARKD"/>
</dbReference>
<feature type="binding site" evidence="17">
    <location>
        <position position="449"/>
    </location>
    <ligand>
        <name>(6S)-NADPHX</name>
        <dbReference type="ChEBI" id="CHEBI:64076"/>
    </ligand>
</feature>
<feature type="binding site" evidence="17">
    <location>
        <position position="448"/>
    </location>
    <ligand>
        <name>AMP</name>
        <dbReference type="ChEBI" id="CHEBI:456215"/>
    </ligand>
</feature>
<dbReference type="Pfam" id="PF01256">
    <property type="entry name" value="Carb_kinase"/>
    <property type="match status" value="1"/>
</dbReference>
<keyword evidence="9 18" id="KW-0630">Potassium</keyword>
<evidence type="ECO:0000256" key="4">
    <source>
        <dbReference type="ARBA" id="ARBA00009524"/>
    </source>
</evidence>
<dbReference type="SUPFAM" id="SSF64153">
    <property type="entry name" value="YjeF N-terminal domain-like"/>
    <property type="match status" value="1"/>
</dbReference>
<dbReference type="Pfam" id="PF03853">
    <property type="entry name" value="YjeF_N"/>
    <property type="match status" value="1"/>
</dbReference>
<dbReference type="PIRSF" id="PIRSF017184">
    <property type="entry name" value="Nnr"/>
    <property type="match status" value="1"/>
</dbReference>
<dbReference type="Proteomes" id="UP001185873">
    <property type="component" value="Unassembled WGS sequence"/>
</dbReference>
<evidence type="ECO:0000256" key="1">
    <source>
        <dbReference type="ARBA" id="ARBA00000013"/>
    </source>
</evidence>
<evidence type="ECO:0000256" key="15">
    <source>
        <dbReference type="ARBA" id="ARBA00048238"/>
    </source>
</evidence>
<organism evidence="21 22">
    <name type="scientific">Dietzia maris</name>
    <dbReference type="NCBI Taxonomy" id="37915"/>
    <lineage>
        <taxon>Bacteria</taxon>
        <taxon>Bacillati</taxon>
        <taxon>Actinomycetota</taxon>
        <taxon>Actinomycetes</taxon>
        <taxon>Mycobacteriales</taxon>
        <taxon>Dietziaceae</taxon>
        <taxon>Dietzia</taxon>
    </lineage>
</organism>
<evidence type="ECO:0000256" key="13">
    <source>
        <dbReference type="ARBA" id="ARBA00023268"/>
    </source>
</evidence>
<comment type="similarity">
    <text evidence="3 18">In the N-terminal section; belongs to the NnrE/AIBP family.</text>
</comment>
<comment type="function">
    <text evidence="14 18">Bifunctional enzyme that catalyzes the epimerization of the S- and R-forms of NAD(P)HX and the dehydration of the S-form of NAD(P)HX at the expense of ADP, which is converted to AMP. This allows the repair of both epimers of NAD(P)HX, a damaged form of NAD(P)H that is a result of enzymatic or heat-dependent hydration.</text>
</comment>
<keyword evidence="11 18" id="KW-0413">Isomerase</keyword>
<feature type="binding site" evidence="17">
    <location>
        <begin position="420"/>
        <end position="424"/>
    </location>
    <ligand>
        <name>AMP</name>
        <dbReference type="ChEBI" id="CHEBI:456215"/>
    </ligand>
</feature>
<keyword evidence="5 18" id="KW-0479">Metal-binding</keyword>
<evidence type="ECO:0000259" key="19">
    <source>
        <dbReference type="PROSITE" id="PS51383"/>
    </source>
</evidence>
<dbReference type="SUPFAM" id="SSF53613">
    <property type="entry name" value="Ribokinase-like"/>
    <property type="match status" value="1"/>
</dbReference>
<comment type="catalytic activity">
    <reaction evidence="15 17 18">
        <text>(6S)-NADHX + ADP = AMP + phosphate + NADH + H(+)</text>
        <dbReference type="Rhea" id="RHEA:32223"/>
        <dbReference type="ChEBI" id="CHEBI:15378"/>
        <dbReference type="ChEBI" id="CHEBI:43474"/>
        <dbReference type="ChEBI" id="CHEBI:57945"/>
        <dbReference type="ChEBI" id="CHEBI:64074"/>
        <dbReference type="ChEBI" id="CHEBI:456215"/>
        <dbReference type="ChEBI" id="CHEBI:456216"/>
        <dbReference type="EC" id="4.2.1.136"/>
    </reaction>
</comment>
<protein>
    <recommendedName>
        <fullName evidence="17">ADP-dependent (S)-NAD(P)H-hydrate dehydratase</fullName>
        <ecNumber evidence="17">4.2.1.136</ecNumber>
    </recommendedName>
    <alternativeName>
        <fullName evidence="17">ADP-dependent NAD(P)HX dehydratase</fullName>
    </alternativeName>
</protein>
<dbReference type="EC" id="4.2.1.136" evidence="17"/>
<evidence type="ECO:0000313" key="22">
    <source>
        <dbReference type="Proteomes" id="UP001185873"/>
    </source>
</evidence>
<dbReference type="GO" id="GO:0005524">
    <property type="term" value="F:ATP binding"/>
    <property type="evidence" value="ECO:0007669"/>
    <property type="project" value="UniProtKB-UniRule"/>
</dbReference>
<dbReference type="HAMAP" id="MF_01965">
    <property type="entry name" value="NADHX_dehydratase"/>
    <property type="match status" value="1"/>
</dbReference>
<feature type="domain" description="YjeF N-terminal" evidence="20">
    <location>
        <begin position="10"/>
        <end position="216"/>
    </location>
</feature>
<evidence type="ECO:0000256" key="16">
    <source>
        <dbReference type="ARBA" id="ARBA00049209"/>
    </source>
</evidence>
<reference evidence="21" key="1">
    <citation type="submission" date="2023-10" db="EMBL/GenBank/DDBJ databases">
        <title>Development of a sustainable strategy for remediation of hydrocarbon-contaminated territories based on the waste exchange concept.</title>
        <authorList>
            <person name="Krivoruchko A."/>
        </authorList>
    </citation>
    <scope>NUCLEOTIDE SEQUENCE</scope>
    <source>
        <strain evidence="21">IEGM 1175</strain>
    </source>
</reference>
<evidence type="ECO:0000256" key="6">
    <source>
        <dbReference type="ARBA" id="ARBA00022741"/>
    </source>
</evidence>
<dbReference type="GO" id="GO:0046496">
    <property type="term" value="P:nicotinamide nucleotide metabolic process"/>
    <property type="evidence" value="ECO:0007669"/>
    <property type="project" value="UniProtKB-UniRule"/>
</dbReference>
<feature type="domain" description="YjeF C-terminal" evidence="19">
    <location>
        <begin position="243"/>
        <end position="534"/>
    </location>
</feature>
<evidence type="ECO:0000256" key="12">
    <source>
        <dbReference type="ARBA" id="ARBA00023239"/>
    </source>
</evidence>
<dbReference type="InterPro" id="IPR004443">
    <property type="entry name" value="YjeF_N_dom"/>
</dbReference>
<comment type="catalytic activity">
    <reaction evidence="2 18">
        <text>(6R)-NADPHX = (6S)-NADPHX</text>
        <dbReference type="Rhea" id="RHEA:32227"/>
        <dbReference type="ChEBI" id="CHEBI:64076"/>
        <dbReference type="ChEBI" id="CHEBI:64077"/>
        <dbReference type="EC" id="5.1.99.6"/>
    </reaction>
</comment>
<dbReference type="CDD" id="cd01171">
    <property type="entry name" value="YXKO-related"/>
    <property type="match status" value="1"/>
</dbReference>
<comment type="catalytic activity">
    <reaction evidence="1 18">
        <text>(6R)-NADHX = (6S)-NADHX</text>
        <dbReference type="Rhea" id="RHEA:32215"/>
        <dbReference type="ChEBI" id="CHEBI:64074"/>
        <dbReference type="ChEBI" id="CHEBI:64075"/>
        <dbReference type="EC" id="5.1.99.6"/>
    </reaction>
</comment>
<accession>A0AAE4QZ04</accession>
<evidence type="ECO:0000256" key="8">
    <source>
        <dbReference type="ARBA" id="ARBA00022857"/>
    </source>
</evidence>
<keyword evidence="8 17" id="KW-0521">NADP</keyword>
<comment type="caution">
    <text evidence="21">The sequence shown here is derived from an EMBL/GenBank/DDBJ whole genome shotgun (WGS) entry which is preliminary data.</text>
</comment>
<comment type="cofactor">
    <cofactor evidence="17">
        <name>Mg(2+)</name>
        <dbReference type="ChEBI" id="CHEBI:18420"/>
    </cofactor>
</comment>
<sequence length="537" mass="53917">MRRAHPVGQIRDAERPLIAAAAASGDPDAVMRRAAAGVAHHTAVLLRERTGGLYGRTVQLLVGAGDNGGDALYAGAMLRARGCRVDAVMLDPDRAHARGLVALRRVSGRIHDTESVGSRLPVPDVAVDGVVGLGGRGPLRQPADRIVNGLAAAGVPWVAVDLPSGVDADTGTVHDAHVPATLTVTFGLLRRAHLLASPVCGRVEVVDIGLIDPTDPVQARRLQMQERVPDYLSAGPNTVVAHSRAEVGRTWPVPGPADDKYTQGVVAVRAGSDRYPGAAVLCASAAVAATSGMVRYVGSGAGAVLAARPEVVCHPTVAEAGTAQAWVVGPGGGTGTDAVADIDAVLSTGRSTVLDADALTCIATHPVLLRSATAPVLLTPHAGEFDRLTGGWDRGDRPGALRRFVAGLRERGIGATVLLKGRVTLIDDGETTFAVDVGSSWAATAGSGDVLAGMAGALLASGMGVGGMGVGGRGVGGRGVGGSVPGESLAWPAVAAATAHGEAARRAAHRQGVAGAPIGASDLLAAVPGAISALRGA</sequence>
<feature type="binding site" evidence="17">
    <location>
        <position position="278"/>
    </location>
    <ligand>
        <name>(6S)-NADPHX</name>
        <dbReference type="ChEBI" id="CHEBI:64076"/>
    </ligand>
</feature>
<evidence type="ECO:0000259" key="20">
    <source>
        <dbReference type="PROSITE" id="PS51385"/>
    </source>
</evidence>
<dbReference type="PANTHER" id="PTHR12592:SF0">
    <property type="entry name" value="ATP-DEPENDENT (S)-NAD(P)H-HYDRATE DEHYDRATASE"/>
    <property type="match status" value="1"/>
</dbReference>
<evidence type="ECO:0000256" key="14">
    <source>
        <dbReference type="ARBA" id="ARBA00025153"/>
    </source>
</evidence>
<dbReference type="InterPro" id="IPR029056">
    <property type="entry name" value="Ribokinase-like"/>
</dbReference>
<comment type="cofactor">
    <cofactor evidence="18">
        <name>K(+)</name>
        <dbReference type="ChEBI" id="CHEBI:29103"/>
    </cofactor>
    <text evidence="18">Binds 1 potassium ion per subunit.</text>
</comment>
<gene>
    <name evidence="17" type="primary">nnrD</name>
    <name evidence="21" type="ORF">R3P82_16875</name>
</gene>
<evidence type="ECO:0000256" key="7">
    <source>
        <dbReference type="ARBA" id="ARBA00022840"/>
    </source>
</evidence>
<keyword evidence="10 17" id="KW-0520">NAD</keyword>
<feature type="binding site" evidence="17">
    <location>
        <position position="381"/>
    </location>
    <ligand>
        <name>(6S)-NADPHX</name>
        <dbReference type="ChEBI" id="CHEBI:64076"/>
    </ligand>
</feature>
<dbReference type="Gene3D" id="3.40.50.10260">
    <property type="entry name" value="YjeF N-terminal domain"/>
    <property type="match status" value="1"/>
</dbReference>
<dbReference type="PANTHER" id="PTHR12592">
    <property type="entry name" value="ATP-DEPENDENT (S)-NAD(P)H-HYDRATE DEHYDRATASE FAMILY MEMBER"/>
    <property type="match status" value="1"/>
</dbReference>
<keyword evidence="6 17" id="KW-0547">Nucleotide-binding</keyword>
<comment type="function">
    <text evidence="17">Catalyzes the dehydration of the S-form of NAD(P)HX at the expense of ADP, which is converted to AMP. Together with NAD(P)HX epimerase, which catalyzes the epimerization of the S- and R-forms, the enzyme allows the repair of both epimers of NAD(P)HX, a damaged form of NAD(P)H that is a result of enzymatic or heat-dependent hydration.</text>
</comment>
<comment type="subunit">
    <text evidence="17">Homotetramer.</text>
</comment>
<proteinExistence type="inferred from homology"/>
<feature type="binding site" evidence="17">
    <location>
        <position position="331"/>
    </location>
    <ligand>
        <name>(6S)-NADPHX</name>
        <dbReference type="ChEBI" id="CHEBI:64076"/>
    </ligand>
</feature>
<dbReference type="PROSITE" id="PS51385">
    <property type="entry name" value="YJEF_N"/>
    <property type="match status" value="1"/>
</dbReference>
<dbReference type="GO" id="GO:0110051">
    <property type="term" value="P:metabolite repair"/>
    <property type="evidence" value="ECO:0007669"/>
    <property type="project" value="TreeGrafter"/>
</dbReference>
<keyword evidence="12 17" id="KW-0456">Lyase</keyword>
<evidence type="ECO:0000256" key="18">
    <source>
        <dbReference type="PIRNR" id="PIRNR017184"/>
    </source>
</evidence>
<dbReference type="AlphaFoldDB" id="A0AAE4QZ04"/>
<evidence type="ECO:0000313" key="21">
    <source>
        <dbReference type="EMBL" id="MDV6300785.1"/>
    </source>
</evidence>
<comment type="similarity">
    <text evidence="17">Belongs to the NnrD/CARKD family.</text>
</comment>
<dbReference type="Gene3D" id="3.40.1190.20">
    <property type="match status" value="1"/>
</dbReference>
<evidence type="ECO:0000256" key="10">
    <source>
        <dbReference type="ARBA" id="ARBA00023027"/>
    </source>
</evidence>
<evidence type="ECO:0000256" key="3">
    <source>
        <dbReference type="ARBA" id="ARBA00006001"/>
    </source>
</evidence>
<keyword evidence="13" id="KW-0511">Multifunctional enzyme</keyword>
<dbReference type="PROSITE" id="PS51383">
    <property type="entry name" value="YJEF_C_3"/>
    <property type="match status" value="1"/>
</dbReference>
<dbReference type="EMBL" id="JAWLKJ010000005">
    <property type="protein sequence ID" value="MDV6300785.1"/>
    <property type="molecule type" value="Genomic_DNA"/>
</dbReference>
<keyword evidence="7 17" id="KW-0067">ATP-binding</keyword>
<dbReference type="InterPro" id="IPR036652">
    <property type="entry name" value="YjeF_N_dom_sf"/>
</dbReference>
<evidence type="ECO:0000256" key="9">
    <source>
        <dbReference type="ARBA" id="ARBA00022958"/>
    </source>
</evidence>
<evidence type="ECO:0000256" key="11">
    <source>
        <dbReference type="ARBA" id="ARBA00023235"/>
    </source>
</evidence>
<evidence type="ECO:0000256" key="5">
    <source>
        <dbReference type="ARBA" id="ARBA00022723"/>
    </source>
</evidence>
<dbReference type="RefSeq" id="WP_317471261.1">
    <property type="nucleotide sequence ID" value="NZ_JAWLKJ010000005.1"/>
</dbReference>
<dbReference type="GO" id="GO:0052855">
    <property type="term" value="F:ADP-dependent NAD(P)H-hydrate dehydratase activity"/>
    <property type="evidence" value="ECO:0007669"/>
    <property type="project" value="UniProtKB-UniRule"/>
</dbReference>
<dbReference type="GO" id="GO:0046872">
    <property type="term" value="F:metal ion binding"/>
    <property type="evidence" value="ECO:0007669"/>
    <property type="project" value="UniProtKB-UniRule"/>
</dbReference>
<name>A0AAE4QZ04_9ACTN</name>
<comment type="catalytic activity">
    <reaction evidence="16 17 18">
        <text>(6S)-NADPHX + ADP = AMP + phosphate + NADPH + H(+)</text>
        <dbReference type="Rhea" id="RHEA:32235"/>
        <dbReference type="ChEBI" id="CHEBI:15378"/>
        <dbReference type="ChEBI" id="CHEBI:43474"/>
        <dbReference type="ChEBI" id="CHEBI:57783"/>
        <dbReference type="ChEBI" id="CHEBI:64076"/>
        <dbReference type="ChEBI" id="CHEBI:456215"/>
        <dbReference type="ChEBI" id="CHEBI:456216"/>
        <dbReference type="EC" id="4.2.1.136"/>
    </reaction>
</comment>
<evidence type="ECO:0000256" key="17">
    <source>
        <dbReference type="HAMAP-Rule" id="MF_01965"/>
    </source>
</evidence>
<dbReference type="GO" id="GO:0052856">
    <property type="term" value="F:NAD(P)HX epimerase activity"/>
    <property type="evidence" value="ECO:0007669"/>
    <property type="project" value="UniProtKB-EC"/>
</dbReference>